<dbReference type="Gene3D" id="1.20.58.520">
    <property type="entry name" value="Amidohydrolase"/>
    <property type="match status" value="1"/>
</dbReference>
<dbReference type="Pfam" id="PF08547">
    <property type="entry name" value="CIA30"/>
    <property type="match status" value="1"/>
</dbReference>
<evidence type="ECO:0000259" key="2">
    <source>
        <dbReference type="Pfam" id="PF08547"/>
    </source>
</evidence>
<dbReference type="InterPro" id="IPR008979">
    <property type="entry name" value="Galactose-bd-like_sf"/>
</dbReference>
<dbReference type="SUPFAM" id="SSF51338">
    <property type="entry name" value="Composite domain of metallo-dependent hydrolases"/>
    <property type="match status" value="1"/>
</dbReference>
<dbReference type="RefSeq" id="WP_134675093.1">
    <property type="nucleotide sequence ID" value="NZ_SPUH01000002.1"/>
</dbReference>
<dbReference type="EMBL" id="SPUH01000002">
    <property type="protein sequence ID" value="TKS52973.1"/>
    <property type="molecule type" value="Genomic_DNA"/>
</dbReference>
<dbReference type="Pfam" id="PF01979">
    <property type="entry name" value="Amidohydro_1"/>
    <property type="match status" value="1"/>
</dbReference>
<dbReference type="AlphaFoldDB" id="A0A4Z1R9Z0"/>
<dbReference type="PANTHER" id="PTHR43135">
    <property type="entry name" value="ALPHA-D-RIBOSE 1-METHYLPHOSPHONATE 5-TRIPHOSPHATE DIPHOSPHATASE"/>
    <property type="match status" value="1"/>
</dbReference>
<dbReference type="InterPro" id="IPR006680">
    <property type="entry name" value="Amidohydro-rel"/>
</dbReference>
<gene>
    <name evidence="3" type="ORF">E4582_12235</name>
</gene>
<dbReference type="InterPro" id="IPR013857">
    <property type="entry name" value="NADH-UbQ_OxRdtase-assoc_prot30"/>
</dbReference>
<dbReference type="SUPFAM" id="SSF51556">
    <property type="entry name" value="Metallo-dependent hydrolases"/>
    <property type="match status" value="1"/>
</dbReference>
<reference evidence="3 4" key="1">
    <citation type="submission" date="2019-01" db="EMBL/GenBank/DDBJ databases">
        <authorList>
            <person name="Zhang S."/>
        </authorList>
    </citation>
    <scope>NUCLEOTIDE SEQUENCE [LARGE SCALE GENOMIC DNA]</scope>
    <source>
        <strain evidence="3 4">1626</strain>
    </source>
</reference>
<protein>
    <submittedName>
        <fullName evidence="3">Amidohydrolase</fullName>
    </submittedName>
</protein>
<dbReference type="InterPro" id="IPR032466">
    <property type="entry name" value="Metal_Hydrolase"/>
</dbReference>
<dbReference type="InterPro" id="IPR011059">
    <property type="entry name" value="Metal-dep_hydrolase_composite"/>
</dbReference>
<evidence type="ECO:0000313" key="4">
    <source>
        <dbReference type="Proteomes" id="UP000298681"/>
    </source>
</evidence>
<dbReference type="Gene3D" id="2.30.40.10">
    <property type="entry name" value="Urease, subunit C, domain 1"/>
    <property type="match status" value="1"/>
</dbReference>
<sequence length="614" mass="63169">MKRWMDAVAAGALVATLVASVLLLSPANGRDSAPATARPPVDGFAVRGARVFDGERDLGIATVVVRDGRIAEVGADIAVPEGMAVVDGQGRTLLPGLIDAHVHAWGDAQRDAARFGVTTAFDMHGMPERAPALRAQRESLAATGQADLWAAGYAVTAPGGHGTQYGFPVPTVEADTDVDAFIGARIDEGADFIKLIVEDLSAYGTARRLPTLSAEQVTAAIAAAHARERLAVVHVSTLEDGRHAIASGADGLVHLFADAEADAAFVTAMHARDAFVVPTLSVLASVAGAGEGTAIADDAHLGGLLTAEQRSSLAARMHGGAPDPGTLARALESVRLLHAAGVDILAGTDAPNPGTAHGASLHGEMALLVRAGLGNAQALAAATALPARRFGLSDRGRIAPGLRADLVLVDGDPLADISATRAIVTVWKNGHPVARDAQVGTAAAALVPAAQTLVGDFDGDAITAPFGSWQPSTDRMAGGNSDVAHELVPSGAQGTTGALRIHGEIRPGFAFPWAGMTFMPGTEPMEPVDMSGREALVFHVRGDGRRYSAMLFSGPTMQGMPSTQTFVAGPEWTEVRLPLADFPGADPALLRAVAFTAGQPAGGFEFFLDQVELR</sequence>
<keyword evidence="4" id="KW-1185">Reference proteome</keyword>
<feature type="domain" description="NADH:ubiquinone oxidoreductase intermediate-associated protein 30" evidence="2">
    <location>
        <begin position="466"/>
        <end position="582"/>
    </location>
</feature>
<name>A0A4Z1R9Z0_9GAMM</name>
<proteinExistence type="predicted"/>
<dbReference type="InterPro" id="IPR051781">
    <property type="entry name" value="Metallo-dep_Hydrolase"/>
</dbReference>
<feature type="domain" description="Amidohydrolase-related" evidence="1">
    <location>
        <begin position="92"/>
        <end position="433"/>
    </location>
</feature>
<evidence type="ECO:0000259" key="1">
    <source>
        <dbReference type="Pfam" id="PF01979"/>
    </source>
</evidence>
<evidence type="ECO:0000313" key="3">
    <source>
        <dbReference type="EMBL" id="TKS52973.1"/>
    </source>
</evidence>
<comment type="caution">
    <text evidence="3">The sequence shown here is derived from an EMBL/GenBank/DDBJ whole genome shotgun (WGS) entry which is preliminary data.</text>
</comment>
<dbReference type="PANTHER" id="PTHR43135:SF3">
    <property type="entry name" value="ALPHA-D-RIBOSE 1-METHYLPHOSPHONATE 5-TRIPHOSPHATE DIPHOSPHATASE"/>
    <property type="match status" value="1"/>
</dbReference>
<organism evidence="3 4">
    <name type="scientific">Luteimonas yindakuii</name>
    <dbReference type="NCBI Taxonomy" id="2565782"/>
    <lineage>
        <taxon>Bacteria</taxon>
        <taxon>Pseudomonadati</taxon>
        <taxon>Pseudomonadota</taxon>
        <taxon>Gammaproteobacteria</taxon>
        <taxon>Lysobacterales</taxon>
        <taxon>Lysobacteraceae</taxon>
        <taxon>Luteimonas</taxon>
    </lineage>
</organism>
<accession>A0A4Z1R9Z0</accession>
<dbReference type="Proteomes" id="UP000298681">
    <property type="component" value="Unassembled WGS sequence"/>
</dbReference>
<dbReference type="SUPFAM" id="SSF49785">
    <property type="entry name" value="Galactose-binding domain-like"/>
    <property type="match status" value="1"/>
</dbReference>
<dbReference type="Gene3D" id="3.40.50.10910">
    <property type="entry name" value="Amidohydrolase"/>
    <property type="match status" value="1"/>
</dbReference>
<dbReference type="Gene3D" id="3.30.110.90">
    <property type="entry name" value="Amidohydrolase"/>
    <property type="match status" value="1"/>
</dbReference>
<keyword evidence="3" id="KW-0378">Hydrolase</keyword>
<dbReference type="GO" id="GO:0016810">
    <property type="term" value="F:hydrolase activity, acting on carbon-nitrogen (but not peptide) bonds"/>
    <property type="evidence" value="ECO:0007669"/>
    <property type="project" value="InterPro"/>
</dbReference>